<dbReference type="InterPro" id="IPR050709">
    <property type="entry name" value="Biotin_Carboxyl_Carrier/Decarb"/>
</dbReference>
<dbReference type="AlphaFoldDB" id="A0A923HHQ9"/>
<dbReference type="InterPro" id="IPR000089">
    <property type="entry name" value="Biotin_lipoyl"/>
</dbReference>
<dbReference type="PROSITE" id="PS50968">
    <property type="entry name" value="BIOTINYL_LIPOYL"/>
    <property type="match status" value="1"/>
</dbReference>
<keyword evidence="4" id="KW-1185">Reference proteome</keyword>
<dbReference type="InterPro" id="IPR001882">
    <property type="entry name" value="Biotin_BS"/>
</dbReference>
<evidence type="ECO:0000256" key="1">
    <source>
        <dbReference type="ARBA" id="ARBA00023267"/>
    </source>
</evidence>
<evidence type="ECO:0000313" key="3">
    <source>
        <dbReference type="EMBL" id="MBC3758597.1"/>
    </source>
</evidence>
<dbReference type="SUPFAM" id="SSF51230">
    <property type="entry name" value="Single hybrid motif"/>
    <property type="match status" value="1"/>
</dbReference>
<name>A0A923HHQ9_9FLAO</name>
<sequence>MGKVFKTKVNDAFDFEINTDDISQFDVLSASESEFHILHNNTSYKASIVGANFNDKTYEVRVNNNNYKVDIFNDLDLLIKEMGFNIGSSKHIDSIKAPMPGLILEISVNVGQEVKEDDALLILEAMKMENVITSPRDGVIKSISAQKGDAVEKNHLLIEFE</sequence>
<keyword evidence="1" id="KW-0092">Biotin</keyword>
<dbReference type="Pfam" id="PF00364">
    <property type="entry name" value="Biotin_lipoyl"/>
    <property type="match status" value="1"/>
</dbReference>
<organism evidence="3 4">
    <name type="scientific">Hyunsoonleella aquatilis</name>
    <dbReference type="NCBI Taxonomy" id="2762758"/>
    <lineage>
        <taxon>Bacteria</taxon>
        <taxon>Pseudomonadati</taxon>
        <taxon>Bacteroidota</taxon>
        <taxon>Flavobacteriia</taxon>
        <taxon>Flavobacteriales</taxon>
        <taxon>Flavobacteriaceae</taxon>
    </lineage>
</organism>
<dbReference type="EMBL" id="JACNMF010000003">
    <property type="protein sequence ID" value="MBC3758597.1"/>
    <property type="molecule type" value="Genomic_DNA"/>
</dbReference>
<proteinExistence type="predicted"/>
<dbReference type="PANTHER" id="PTHR45266:SF3">
    <property type="entry name" value="OXALOACETATE DECARBOXYLASE ALPHA CHAIN"/>
    <property type="match status" value="1"/>
</dbReference>
<protein>
    <submittedName>
        <fullName evidence="3">Acetyl-CoA carboxylase biotin carboxyl carrier protein subunit</fullName>
    </submittedName>
</protein>
<accession>A0A923HHQ9</accession>
<dbReference type="PANTHER" id="PTHR45266">
    <property type="entry name" value="OXALOACETATE DECARBOXYLASE ALPHA CHAIN"/>
    <property type="match status" value="1"/>
</dbReference>
<gene>
    <name evidence="3" type="ORF">H7U19_09295</name>
</gene>
<evidence type="ECO:0000313" key="4">
    <source>
        <dbReference type="Proteomes" id="UP000656244"/>
    </source>
</evidence>
<dbReference type="RefSeq" id="WP_186561682.1">
    <property type="nucleotide sequence ID" value="NZ_JACNMF010000003.1"/>
</dbReference>
<evidence type="ECO:0000259" key="2">
    <source>
        <dbReference type="PROSITE" id="PS50968"/>
    </source>
</evidence>
<comment type="caution">
    <text evidence="3">The sequence shown here is derived from an EMBL/GenBank/DDBJ whole genome shotgun (WGS) entry which is preliminary data.</text>
</comment>
<dbReference type="Gene3D" id="2.40.50.100">
    <property type="match status" value="1"/>
</dbReference>
<reference evidence="3" key="1">
    <citation type="submission" date="2020-08" db="EMBL/GenBank/DDBJ databases">
        <title>Hyunsoonleella sp. strain SJ7 genome sequencing and assembly.</title>
        <authorList>
            <person name="Kim I."/>
        </authorList>
    </citation>
    <scope>NUCLEOTIDE SEQUENCE</scope>
    <source>
        <strain evidence="3">SJ7</strain>
    </source>
</reference>
<dbReference type="InterPro" id="IPR011053">
    <property type="entry name" value="Single_hybrid_motif"/>
</dbReference>
<dbReference type="PROSITE" id="PS00188">
    <property type="entry name" value="BIOTIN"/>
    <property type="match status" value="1"/>
</dbReference>
<feature type="domain" description="Lipoyl-binding" evidence="2">
    <location>
        <begin position="83"/>
        <end position="161"/>
    </location>
</feature>
<dbReference type="Proteomes" id="UP000656244">
    <property type="component" value="Unassembled WGS sequence"/>
</dbReference>
<dbReference type="CDD" id="cd06850">
    <property type="entry name" value="biotinyl_domain"/>
    <property type="match status" value="1"/>
</dbReference>
<dbReference type="FunFam" id="2.40.50.100:FF:000003">
    <property type="entry name" value="Acetyl-CoA carboxylase biotin carboxyl carrier protein"/>
    <property type="match status" value="1"/>
</dbReference>